<sequence length="56" mass="5783">MMSPSDVVVALGSPPSAVTEQSVEHLAAARLSVDATMGNFPAQHAALSTTVRARFT</sequence>
<evidence type="ECO:0000313" key="2">
    <source>
        <dbReference type="Proteomes" id="UP001157109"/>
    </source>
</evidence>
<name>A0ABQ6HU58_9MICO</name>
<dbReference type="EMBL" id="BSUJ01000001">
    <property type="protein sequence ID" value="GMA21586.1"/>
    <property type="molecule type" value="Genomic_DNA"/>
</dbReference>
<organism evidence="1 2">
    <name type="scientific">Arsenicicoccus piscis</name>
    <dbReference type="NCBI Taxonomy" id="673954"/>
    <lineage>
        <taxon>Bacteria</taxon>
        <taxon>Bacillati</taxon>
        <taxon>Actinomycetota</taxon>
        <taxon>Actinomycetes</taxon>
        <taxon>Micrococcales</taxon>
        <taxon>Intrasporangiaceae</taxon>
        <taxon>Arsenicicoccus</taxon>
    </lineage>
</organism>
<dbReference type="RefSeq" id="WP_241443500.1">
    <property type="nucleotide sequence ID" value="NZ_BSUJ01000001.1"/>
</dbReference>
<protein>
    <submittedName>
        <fullName evidence="1">Uncharacterized protein</fullName>
    </submittedName>
</protein>
<gene>
    <name evidence="1" type="ORF">GCM10025862_36070</name>
</gene>
<comment type="caution">
    <text evidence="1">The sequence shown here is derived from an EMBL/GenBank/DDBJ whole genome shotgun (WGS) entry which is preliminary data.</text>
</comment>
<keyword evidence="2" id="KW-1185">Reference proteome</keyword>
<proteinExistence type="predicted"/>
<reference evidence="2" key="1">
    <citation type="journal article" date="2019" name="Int. J. Syst. Evol. Microbiol.">
        <title>The Global Catalogue of Microorganisms (GCM) 10K type strain sequencing project: providing services to taxonomists for standard genome sequencing and annotation.</title>
        <authorList>
            <consortium name="The Broad Institute Genomics Platform"/>
            <consortium name="The Broad Institute Genome Sequencing Center for Infectious Disease"/>
            <person name="Wu L."/>
            <person name="Ma J."/>
        </authorList>
    </citation>
    <scope>NUCLEOTIDE SEQUENCE [LARGE SCALE GENOMIC DNA]</scope>
    <source>
        <strain evidence="2">NBRC 105830</strain>
    </source>
</reference>
<dbReference type="Proteomes" id="UP001157109">
    <property type="component" value="Unassembled WGS sequence"/>
</dbReference>
<evidence type="ECO:0000313" key="1">
    <source>
        <dbReference type="EMBL" id="GMA21586.1"/>
    </source>
</evidence>
<accession>A0ABQ6HU58</accession>